<dbReference type="Proteomes" id="UP000757435">
    <property type="component" value="Unassembled WGS sequence"/>
</dbReference>
<keyword evidence="3 9" id="KW-0328">Glycosyltransferase</keyword>
<evidence type="ECO:0000313" key="10">
    <source>
        <dbReference type="Proteomes" id="UP000757435"/>
    </source>
</evidence>
<dbReference type="PANTHER" id="PTHR33908:SF11">
    <property type="entry name" value="MEMBRANE PROTEIN"/>
    <property type="match status" value="1"/>
</dbReference>
<dbReference type="GO" id="GO:0009103">
    <property type="term" value="P:lipopolysaccharide biosynthetic process"/>
    <property type="evidence" value="ECO:0007669"/>
    <property type="project" value="UniProtKB-ARBA"/>
</dbReference>
<keyword evidence="4 9" id="KW-0808">Transferase</keyword>
<keyword evidence="5 8" id="KW-0812">Transmembrane</keyword>
<feature type="transmembrane region" description="Helical" evidence="8">
    <location>
        <begin position="403"/>
        <end position="420"/>
    </location>
</feature>
<comment type="caution">
    <text evidence="9">The sequence shown here is derived from an EMBL/GenBank/DDBJ whole genome shotgun (WGS) entry which is preliminary data.</text>
</comment>
<dbReference type="GO" id="GO:0005886">
    <property type="term" value="C:plasma membrane"/>
    <property type="evidence" value="ECO:0007669"/>
    <property type="project" value="UniProtKB-SubCell"/>
</dbReference>
<evidence type="ECO:0000256" key="7">
    <source>
        <dbReference type="ARBA" id="ARBA00023136"/>
    </source>
</evidence>
<reference evidence="9" key="1">
    <citation type="submission" date="2021-05" db="EMBL/GenBank/DDBJ databases">
        <authorList>
            <person name="Pietrasiak N."/>
            <person name="Ward R."/>
            <person name="Stajich J.E."/>
            <person name="Kurbessoian T."/>
        </authorList>
    </citation>
    <scope>NUCLEOTIDE SEQUENCE</scope>
    <source>
        <strain evidence="9">UHER 2000/2452</strain>
    </source>
</reference>
<feature type="transmembrane region" description="Helical" evidence="8">
    <location>
        <begin position="341"/>
        <end position="363"/>
    </location>
</feature>
<keyword evidence="6 8" id="KW-1133">Transmembrane helix</keyword>
<keyword evidence="2" id="KW-1003">Cell membrane</keyword>
<sequence length="555" mass="61542">MKQIKLSFSLEIFLVAAIAFAVFVRVLNLSSQEFWYDEVLSLLISGGQKIAYRTPGDLPVLLSDYTSLLNLPFESGLNNVLVTLKQVFRGIAGGEPHPPLFYLTQHVWLRLFGNAVAQVRSLGIFLSLGAIFSAYGLGRAVLGHRGGLILSALLATNPFYLFHSLNVRMYGSLVLWTTLSAWAILSLSAINSDRTAIDRRKQVLWSSLLVISVAGGFFTFYFFVYWVIVLGVLALYLDRRHWWQYGALLGLGLTGTVPWLLWGTRQQLRNADLNRFSESAGLIDRLVKQVQNVLEVLGIQLVSGGWSTTVPHGIALATGMVAAVFLFIAATRLWQSGDRQVLGIALILGIFPLLLVVGIDFATSKSTLAWGHGRSVIFVLPGCLLLLASWLEQATGQWQKPLITILLALYLGIGVGDYTLRTRQMFHTISAAIQTDAGRSTLIVMNSKAWGHILRLAYYIDPKISVSLLAASPNQFAPALDKTLASAASYDRIFWLDPERPVWDEPTTEIEKQQFTQAAKNVLQSQYKLVRTETLSGTMDLDQFTLSLYQRSPIQ</sequence>
<dbReference type="InterPro" id="IPR050297">
    <property type="entry name" value="LipidA_mod_glycosyltrf_83"/>
</dbReference>
<evidence type="ECO:0000256" key="4">
    <source>
        <dbReference type="ARBA" id="ARBA00022679"/>
    </source>
</evidence>
<proteinExistence type="predicted"/>
<feature type="transmembrane region" description="Helical" evidence="8">
    <location>
        <begin position="147"/>
        <end position="163"/>
    </location>
</feature>
<organism evidence="9 10">
    <name type="scientific">Drouetiella hepatica Uher 2000/2452</name>
    <dbReference type="NCBI Taxonomy" id="904376"/>
    <lineage>
        <taxon>Bacteria</taxon>
        <taxon>Bacillati</taxon>
        <taxon>Cyanobacteriota</taxon>
        <taxon>Cyanophyceae</taxon>
        <taxon>Oculatellales</taxon>
        <taxon>Oculatellaceae</taxon>
        <taxon>Drouetiella</taxon>
    </lineage>
</organism>
<evidence type="ECO:0000256" key="8">
    <source>
        <dbReference type="SAM" id="Phobius"/>
    </source>
</evidence>
<evidence type="ECO:0000256" key="6">
    <source>
        <dbReference type="ARBA" id="ARBA00022989"/>
    </source>
</evidence>
<feature type="transmembrane region" description="Helical" evidence="8">
    <location>
        <begin position="169"/>
        <end position="191"/>
    </location>
</feature>
<feature type="transmembrane region" description="Helical" evidence="8">
    <location>
        <begin position="12"/>
        <end position="30"/>
    </location>
</feature>
<feature type="transmembrane region" description="Helical" evidence="8">
    <location>
        <begin position="375"/>
        <end position="391"/>
    </location>
</feature>
<feature type="transmembrane region" description="Helical" evidence="8">
    <location>
        <begin position="115"/>
        <end position="135"/>
    </location>
</feature>
<feature type="transmembrane region" description="Helical" evidence="8">
    <location>
        <begin position="314"/>
        <end position="335"/>
    </location>
</feature>
<protein>
    <submittedName>
        <fullName evidence="9">Glycosyltransferase family 39 protein</fullName>
        <ecNumber evidence="9">2.4.-.-</ecNumber>
    </submittedName>
</protein>
<accession>A0A951UP55</accession>
<feature type="transmembrane region" description="Helical" evidence="8">
    <location>
        <begin position="242"/>
        <end position="262"/>
    </location>
</feature>
<evidence type="ECO:0000256" key="2">
    <source>
        <dbReference type="ARBA" id="ARBA00022475"/>
    </source>
</evidence>
<reference evidence="9" key="2">
    <citation type="journal article" date="2022" name="Microbiol. Resour. Announc.">
        <title>Metagenome Sequencing to Explore Phylogenomics of Terrestrial Cyanobacteria.</title>
        <authorList>
            <person name="Ward R.D."/>
            <person name="Stajich J.E."/>
            <person name="Johansen J.R."/>
            <person name="Huntemann M."/>
            <person name="Clum A."/>
            <person name="Foster B."/>
            <person name="Foster B."/>
            <person name="Roux S."/>
            <person name="Palaniappan K."/>
            <person name="Varghese N."/>
            <person name="Mukherjee S."/>
            <person name="Reddy T.B.K."/>
            <person name="Daum C."/>
            <person name="Copeland A."/>
            <person name="Chen I.A."/>
            <person name="Ivanova N.N."/>
            <person name="Kyrpides N.C."/>
            <person name="Shapiro N."/>
            <person name="Eloe-Fadrosh E.A."/>
            <person name="Pietrasiak N."/>
        </authorList>
    </citation>
    <scope>NUCLEOTIDE SEQUENCE</scope>
    <source>
        <strain evidence="9">UHER 2000/2452</strain>
    </source>
</reference>
<name>A0A951UP55_9CYAN</name>
<dbReference type="EC" id="2.4.-.-" evidence="9"/>
<gene>
    <name evidence="9" type="ORF">KME15_23245</name>
</gene>
<dbReference type="EMBL" id="JAHHHD010000040">
    <property type="protein sequence ID" value="MBW4661596.1"/>
    <property type="molecule type" value="Genomic_DNA"/>
</dbReference>
<feature type="transmembrane region" description="Helical" evidence="8">
    <location>
        <begin position="203"/>
        <end position="236"/>
    </location>
</feature>
<evidence type="ECO:0000313" key="9">
    <source>
        <dbReference type="EMBL" id="MBW4661596.1"/>
    </source>
</evidence>
<keyword evidence="7 8" id="KW-0472">Membrane</keyword>
<evidence type="ECO:0000256" key="3">
    <source>
        <dbReference type="ARBA" id="ARBA00022676"/>
    </source>
</evidence>
<dbReference type="AlphaFoldDB" id="A0A951UP55"/>
<evidence type="ECO:0000256" key="5">
    <source>
        <dbReference type="ARBA" id="ARBA00022692"/>
    </source>
</evidence>
<comment type="subcellular location">
    <subcellularLocation>
        <location evidence="1">Cell membrane</location>
        <topology evidence="1">Multi-pass membrane protein</topology>
    </subcellularLocation>
</comment>
<dbReference type="GO" id="GO:0016763">
    <property type="term" value="F:pentosyltransferase activity"/>
    <property type="evidence" value="ECO:0007669"/>
    <property type="project" value="TreeGrafter"/>
</dbReference>
<evidence type="ECO:0000256" key="1">
    <source>
        <dbReference type="ARBA" id="ARBA00004651"/>
    </source>
</evidence>
<dbReference type="PANTHER" id="PTHR33908">
    <property type="entry name" value="MANNOSYLTRANSFERASE YKCB-RELATED"/>
    <property type="match status" value="1"/>
</dbReference>